<name>A0ABS2BQ91_9NEIS</name>
<keyword evidence="1" id="KW-0472">Membrane</keyword>
<organism evidence="2 3">
    <name type="scientific">Jeongeupia naejangsanensis</name>
    <dbReference type="NCBI Taxonomy" id="613195"/>
    <lineage>
        <taxon>Bacteria</taxon>
        <taxon>Pseudomonadati</taxon>
        <taxon>Pseudomonadota</taxon>
        <taxon>Betaproteobacteria</taxon>
        <taxon>Neisseriales</taxon>
        <taxon>Chitinibacteraceae</taxon>
        <taxon>Jeongeupia</taxon>
    </lineage>
</organism>
<keyword evidence="1" id="KW-1133">Transmembrane helix</keyword>
<evidence type="ECO:0000256" key="1">
    <source>
        <dbReference type="SAM" id="Phobius"/>
    </source>
</evidence>
<proteinExistence type="predicted"/>
<comment type="caution">
    <text evidence="2">The sequence shown here is derived from an EMBL/GenBank/DDBJ whole genome shotgun (WGS) entry which is preliminary data.</text>
</comment>
<keyword evidence="3" id="KW-1185">Reference proteome</keyword>
<dbReference type="EMBL" id="JAESND010000014">
    <property type="protein sequence ID" value="MBM3117768.1"/>
    <property type="molecule type" value="Genomic_DNA"/>
</dbReference>
<feature type="transmembrane region" description="Helical" evidence="1">
    <location>
        <begin position="12"/>
        <end position="32"/>
    </location>
</feature>
<keyword evidence="1" id="KW-0812">Transmembrane</keyword>
<reference evidence="2 3" key="1">
    <citation type="submission" date="2021-01" db="EMBL/GenBank/DDBJ databases">
        <title>Draft Genome Sequence and Polyhydroxyalkanoate Biosynthetic Potential of Jeongeupia naejangsanensis Type Strain DSM 24253.</title>
        <authorList>
            <person name="Turrini P."/>
            <person name="Artuso I."/>
            <person name="Lugli G.A."/>
            <person name="Frangipani E."/>
            <person name="Ventura M."/>
            <person name="Visca P."/>
        </authorList>
    </citation>
    <scope>NUCLEOTIDE SEQUENCE [LARGE SCALE GENOMIC DNA]</scope>
    <source>
        <strain evidence="2 3">DSM 24253</strain>
    </source>
</reference>
<sequence length="75" mass="8257">MGQQEFYAAGRITAMVAVVHGLGFAGFISSVLRKMHHFGAFMLLELDQGHILATLLTSLSATAKHRVRMNRISKD</sequence>
<evidence type="ECO:0000313" key="2">
    <source>
        <dbReference type="EMBL" id="MBM3117768.1"/>
    </source>
</evidence>
<dbReference type="RefSeq" id="WP_203539955.1">
    <property type="nucleotide sequence ID" value="NZ_JAESND010000014.1"/>
</dbReference>
<gene>
    <name evidence="2" type="ORF">JMJ54_18180</name>
</gene>
<protein>
    <submittedName>
        <fullName evidence="2">Uncharacterized protein</fullName>
    </submittedName>
</protein>
<dbReference type="Proteomes" id="UP000809431">
    <property type="component" value="Unassembled WGS sequence"/>
</dbReference>
<evidence type="ECO:0000313" key="3">
    <source>
        <dbReference type="Proteomes" id="UP000809431"/>
    </source>
</evidence>
<accession>A0ABS2BQ91</accession>